<dbReference type="NCBIfam" id="NF003501">
    <property type="entry name" value="PRK05170.1-5"/>
    <property type="match status" value="1"/>
</dbReference>
<dbReference type="OrthoDB" id="9786855at2"/>
<name>A0A1G9Q3J5_9PROT</name>
<protein>
    <recommendedName>
        <fullName evidence="1">UPF0260 protein SAMN04488568_104148</fullName>
    </recommendedName>
</protein>
<dbReference type="AlphaFoldDB" id="A0A1G9Q3J5"/>
<dbReference type="PIRSF" id="PIRSF006173">
    <property type="entry name" value="UCP006173"/>
    <property type="match status" value="1"/>
</dbReference>
<proteinExistence type="inferred from homology"/>
<dbReference type="Pfam" id="PF03692">
    <property type="entry name" value="CxxCxxCC"/>
    <property type="match status" value="1"/>
</dbReference>
<dbReference type="HAMAP" id="MF_00676">
    <property type="entry name" value="UPF0260"/>
    <property type="match status" value="1"/>
</dbReference>
<dbReference type="Proteomes" id="UP000199759">
    <property type="component" value="Unassembled WGS sequence"/>
</dbReference>
<gene>
    <name evidence="2" type="ORF">SAMN04488568_104148</name>
</gene>
<reference evidence="2 3" key="1">
    <citation type="submission" date="2016-10" db="EMBL/GenBank/DDBJ databases">
        <authorList>
            <person name="de Groot N.N."/>
        </authorList>
    </citation>
    <scope>NUCLEOTIDE SEQUENCE [LARGE SCALE GENOMIC DNA]</scope>
    <source>
        <strain evidence="2 3">DSM 16077</strain>
    </source>
</reference>
<sequence>MTQPFWKTKTLSQLSKPEWESLCDGCGKCCLIQLEDEDSGLRLHTDVTCRLFNADTCRCGDYTNRKQRVPDCVILTPRNVTELEWMPQTCAYRLIGEGKDLYDWHPLVSGDPMSVHEAGMSIRNQVISEDEVDPEDWEDRIVEWPGEGDEEE</sequence>
<evidence type="ECO:0000256" key="1">
    <source>
        <dbReference type="HAMAP-Rule" id="MF_00676"/>
    </source>
</evidence>
<keyword evidence="3" id="KW-1185">Reference proteome</keyword>
<evidence type="ECO:0000313" key="2">
    <source>
        <dbReference type="EMBL" id="SDM05559.1"/>
    </source>
</evidence>
<organism evidence="2 3">
    <name type="scientific">Maricaulis salignorans</name>
    <dbReference type="NCBI Taxonomy" id="144026"/>
    <lineage>
        <taxon>Bacteria</taxon>
        <taxon>Pseudomonadati</taxon>
        <taxon>Pseudomonadota</taxon>
        <taxon>Alphaproteobacteria</taxon>
        <taxon>Maricaulales</taxon>
        <taxon>Maricaulaceae</taxon>
        <taxon>Maricaulis</taxon>
    </lineage>
</organism>
<dbReference type="RefSeq" id="WP_091767955.1">
    <property type="nucleotide sequence ID" value="NZ_FNHG01000004.1"/>
</dbReference>
<dbReference type="STRING" id="144026.SAMN04488568_104148"/>
<dbReference type="InterPro" id="IPR008228">
    <property type="entry name" value="UCP006173"/>
</dbReference>
<accession>A0A1G9Q3J5</accession>
<dbReference type="PANTHER" id="PTHR37421:SF1">
    <property type="entry name" value="UPF0260 PROTEIN YCGN"/>
    <property type="match status" value="1"/>
</dbReference>
<dbReference type="PANTHER" id="PTHR37421">
    <property type="entry name" value="UPF0260 PROTEIN YCGN"/>
    <property type="match status" value="1"/>
</dbReference>
<dbReference type="EMBL" id="FNHG01000004">
    <property type="protein sequence ID" value="SDM05559.1"/>
    <property type="molecule type" value="Genomic_DNA"/>
</dbReference>
<comment type="similarity">
    <text evidence="1">Belongs to the UPF0260 family.</text>
</comment>
<dbReference type="InterPro" id="IPR005358">
    <property type="entry name" value="Puta_zinc/iron-chelating_dom"/>
</dbReference>
<dbReference type="NCBIfam" id="NF003507">
    <property type="entry name" value="PRK05170.2-5"/>
    <property type="match status" value="1"/>
</dbReference>
<evidence type="ECO:0000313" key="3">
    <source>
        <dbReference type="Proteomes" id="UP000199759"/>
    </source>
</evidence>